<reference evidence="2" key="1">
    <citation type="submission" date="2022-03" db="EMBL/GenBank/DDBJ databases">
        <authorList>
            <person name="Martin H S."/>
        </authorList>
    </citation>
    <scope>NUCLEOTIDE SEQUENCE</scope>
</reference>
<feature type="compositionally biased region" description="Polar residues" evidence="1">
    <location>
        <begin position="72"/>
        <end position="87"/>
    </location>
</feature>
<feature type="non-terminal residue" evidence="2">
    <location>
        <position position="109"/>
    </location>
</feature>
<evidence type="ECO:0000313" key="3">
    <source>
        <dbReference type="Proteomes" id="UP000837857"/>
    </source>
</evidence>
<evidence type="ECO:0000256" key="1">
    <source>
        <dbReference type="SAM" id="MobiDB-lite"/>
    </source>
</evidence>
<feature type="compositionally biased region" description="Basic and acidic residues" evidence="1">
    <location>
        <begin position="27"/>
        <end position="43"/>
    </location>
</feature>
<dbReference type="EMBL" id="OW152824">
    <property type="protein sequence ID" value="CAH2040475.1"/>
    <property type="molecule type" value="Genomic_DNA"/>
</dbReference>
<keyword evidence="3" id="KW-1185">Reference proteome</keyword>
<organism evidence="2 3">
    <name type="scientific">Iphiclides podalirius</name>
    <name type="common">scarce swallowtail</name>
    <dbReference type="NCBI Taxonomy" id="110791"/>
    <lineage>
        <taxon>Eukaryota</taxon>
        <taxon>Metazoa</taxon>
        <taxon>Ecdysozoa</taxon>
        <taxon>Arthropoda</taxon>
        <taxon>Hexapoda</taxon>
        <taxon>Insecta</taxon>
        <taxon>Pterygota</taxon>
        <taxon>Neoptera</taxon>
        <taxon>Endopterygota</taxon>
        <taxon>Lepidoptera</taxon>
        <taxon>Glossata</taxon>
        <taxon>Ditrysia</taxon>
        <taxon>Papilionoidea</taxon>
        <taxon>Papilionidae</taxon>
        <taxon>Papilioninae</taxon>
        <taxon>Iphiclides</taxon>
    </lineage>
</organism>
<feature type="region of interest" description="Disordered" evidence="1">
    <location>
        <begin position="1"/>
        <end position="87"/>
    </location>
</feature>
<evidence type="ECO:0000313" key="2">
    <source>
        <dbReference type="EMBL" id="CAH2040475.1"/>
    </source>
</evidence>
<gene>
    <name evidence="2" type="ORF">IPOD504_LOCUS2596</name>
</gene>
<accession>A0ABN8HX51</accession>
<dbReference type="Proteomes" id="UP000837857">
    <property type="component" value="Chromosome 12"/>
</dbReference>
<proteinExistence type="predicted"/>
<name>A0ABN8HX51_9NEOP</name>
<protein>
    <submittedName>
        <fullName evidence="2">Uncharacterized protein</fullName>
    </submittedName>
</protein>
<sequence>MRSVGSEIRGDDALMAQDARSAARSSAEWRRAARRGGSEERDTAPSSGGRPRPAPPPAAPRASLAHRPRSGRTLQDSTKTPNITLSSEPSFALVSLRLYNSIFSTNTVG</sequence>